<proteinExistence type="predicted"/>
<evidence type="ECO:0000313" key="3">
    <source>
        <dbReference type="Proteomes" id="UP001589627"/>
    </source>
</evidence>
<dbReference type="InterPro" id="IPR053146">
    <property type="entry name" value="QDO-like"/>
</dbReference>
<dbReference type="PANTHER" id="PTHR36440">
    <property type="entry name" value="PUTATIVE (AFU_ORTHOLOGUE AFUA_8G07350)-RELATED"/>
    <property type="match status" value="1"/>
</dbReference>
<dbReference type="Gene3D" id="2.60.120.10">
    <property type="entry name" value="Jelly Rolls"/>
    <property type="match status" value="1"/>
</dbReference>
<dbReference type="InterPro" id="IPR013096">
    <property type="entry name" value="Cupin_2"/>
</dbReference>
<keyword evidence="3" id="KW-1185">Reference proteome</keyword>
<feature type="domain" description="Rhodanese" evidence="1">
    <location>
        <begin position="77"/>
        <end position="114"/>
    </location>
</feature>
<name>A0ABV5YS66_9ACTN</name>
<dbReference type="InterPro" id="IPR001763">
    <property type="entry name" value="Rhodanese-like_dom"/>
</dbReference>
<comment type="caution">
    <text evidence="2">The sequence shown here is derived from an EMBL/GenBank/DDBJ whole genome shotgun (WGS) entry which is preliminary data.</text>
</comment>
<reference evidence="2 3" key="1">
    <citation type="submission" date="2024-09" db="EMBL/GenBank/DDBJ databases">
        <authorList>
            <person name="Sun Q."/>
            <person name="Mori K."/>
        </authorList>
    </citation>
    <scope>NUCLEOTIDE SEQUENCE [LARGE SCALE GENOMIC DNA]</scope>
    <source>
        <strain evidence="2 3">TBRC 0563</strain>
    </source>
</reference>
<dbReference type="SUPFAM" id="SSF51182">
    <property type="entry name" value="RmlC-like cupins"/>
    <property type="match status" value="1"/>
</dbReference>
<dbReference type="InterPro" id="IPR029058">
    <property type="entry name" value="AB_hydrolase_fold"/>
</dbReference>
<dbReference type="Proteomes" id="UP001589627">
    <property type="component" value="Unassembled WGS sequence"/>
</dbReference>
<dbReference type="RefSeq" id="WP_378210873.1">
    <property type="nucleotide sequence ID" value="NZ_JBHLZP010000441.1"/>
</dbReference>
<accession>A0ABV5YS66</accession>
<dbReference type="Pfam" id="PF12697">
    <property type="entry name" value="Abhydrolase_6"/>
    <property type="match status" value="1"/>
</dbReference>
<dbReference type="InterPro" id="IPR014710">
    <property type="entry name" value="RmlC-like_jellyroll"/>
</dbReference>
<gene>
    <name evidence="2" type="ORF">ACFFNX_37760</name>
</gene>
<keyword evidence="2" id="KW-0378">Hydrolase</keyword>
<protein>
    <submittedName>
        <fullName evidence="2">Alpha/beta fold hydrolase</fullName>
    </submittedName>
</protein>
<dbReference type="PANTHER" id="PTHR36440:SF1">
    <property type="entry name" value="PUTATIVE (AFU_ORTHOLOGUE AFUA_8G07350)-RELATED"/>
    <property type="match status" value="1"/>
</dbReference>
<dbReference type="InterPro" id="IPR011051">
    <property type="entry name" value="RmlC_Cupin_sf"/>
</dbReference>
<dbReference type="GO" id="GO:0016787">
    <property type="term" value="F:hydrolase activity"/>
    <property type="evidence" value="ECO:0007669"/>
    <property type="project" value="UniProtKB-KW"/>
</dbReference>
<evidence type="ECO:0000313" key="2">
    <source>
        <dbReference type="EMBL" id="MFB9837926.1"/>
    </source>
</evidence>
<organism evidence="2 3">
    <name type="scientific">Actinoallomurus acaciae</name>
    <dbReference type="NCBI Taxonomy" id="502577"/>
    <lineage>
        <taxon>Bacteria</taxon>
        <taxon>Bacillati</taxon>
        <taxon>Actinomycetota</taxon>
        <taxon>Actinomycetes</taxon>
        <taxon>Streptosporangiales</taxon>
        <taxon>Thermomonosporaceae</taxon>
        <taxon>Actinoallomurus</taxon>
    </lineage>
</organism>
<evidence type="ECO:0000259" key="1">
    <source>
        <dbReference type="PROSITE" id="PS50206"/>
    </source>
</evidence>
<dbReference type="PRINTS" id="PR00111">
    <property type="entry name" value="ABHYDROLASE"/>
</dbReference>
<dbReference type="InterPro" id="IPR000073">
    <property type="entry name" value="AB_hydrolase_1"/>
</dbReference>
<sequence>MITATYDLTADGVGPVRLTATERGQGRPYLLLHGGAGPASVAGFADLLAGDRPARVITPVHPGFEGTPRPETLTSAGGLAAVYVAFLEMLGLTDVVVIGNSLGGWIAAEMALLDSARIGAVVIVDGVGIDVPGHPVVDFFSLDLDDVARLSYHDPASFRIDPAAMTPAQRETMAGNRAALAVYGGSMVDPTLRERLSGVTAPTLVLWGEADRIADPDYGRAYAAAIPGARFRLLTGTGHVPQIETPRLLLAAIREFTAAEVAIVGPDEGEATLAGPIRMRILEDGSTTGHRLGLGEITIAPHTEGPPQHRHARHDEGFYVVAGTVRFTVGRESHDAGPRTLVMVPPGAPHTFANPGDEPAVVLNTFTPDLYVQYFRDLRAMVAAGRPMTEDAVTEVMGRYATEPATSAL</sequence>
<dbReference type="Pfam" id="PF07883">
    <property type="entry name" value="Cupin_2"/>
    <property type="match status" value="1"/>
</dbReference>
<dbReference type="PROSITE" id="PS50206">
    <property type="entry name" value="RHODANESE_3"/>
    <property type="match status" value="1"/>
</dbReference>
<dbReference type="SUPFAM" id="SSF53474">
    <property type="entry name" value="alpha/beta-Hydrolases"/>
    <property type="match status" value="1"/>
</dbReference>
<dbReference type="Gene3D" id="3.40.50.1820">
    <property type="entry name" value="alpha/beta hydrolase"/>
    <property type="match status" value="1"/>
</dbReference>
<dbReference type="EMBL" id="JBHLZP010000441">
    <property type="protein sequence ID" value="MFB9837926.1"/>
    <property type="molecule type" value="Genomic_DNA"/>
</dbReference>